<evidence type="ECO:0000256" key="1">
    <source>
        <dbReference type="ARBA" id="ARBA00001927"/>
    </source>
</evidence>
<dbReference type="NCBIfam" id="NF004616">
    <property type="entry name" value="PRK05950.1"/>
    <property type="match status" value="1"/>
</dbReference>
<dbReference type="GO" id="GO:0022904">
    <property type="term" value="P:respiratory electron transport chain"/>
    <property type="evidence" value="ECO:0007669"/>
    <property type="project" value="TreeGrafter"/>
</dbReference>
<dbReference type="GO" id="GO:0006099">
    <property type="term" value="P:tricarboxylic acid cycle"/>
    <property type="evidence" value="ECO:0007669"/>
    <property type="project" value="UniProtKB-KW"/>
</dbReference>
<evidence type="ECO:0000256" key="15">
    <source>
        <dbReference type="SAM" id="MobiDB-lite"/>
    </source>
</evidence>
<dbReference type="AlphaFoldDB" id="A0A6J4TC56"/>
<evidence type="ECO:0000256" key="7">
    <source>
        <dbReference type="ARBA" id="ARBA00022532"/>
    </source>
</evidence>
<organism evidence="17">
    <name type="scientific">uncultured Thermoleophilia bacterium</name>
    <dbReference type="NCBI Taxonomy" id="1497501"/>
    <lineage>
        <taxon>Bacteria</taxon>
        <taxon>Bacillati</taxon>
        <taxon>Actinomycetota</taxon>
        <taxon>Thermoleophilia</taxon>
        <taxon>environmental samples</taxon>
    </lineage>
</organism>
<dbReference type="EMBL" id="CADCWC010000023">
    <property type="protein sequence ID" value="CAA9519876.1"/>
    <property type="molecule type" value="Genomic_DNA"/>
</dbReference>
<dbReference type="NCBIfam" id="TIGR00384">
    <property type="entry name" value="dhsB"/>
    <property type="match status" value="1"/>
</dbReference>
<dbReference type="PROSITE" id="PS51085">
    <property type="entry name" value="2FE2S_FER_2"/>
    <property type="match status" value="1"/>
</dbReference>
<evidence type="ECO:0000256" key="9">
    <source>
        <dbReference type="ARBA" id="ARBA00022723"/>
    </source>
</evidence>
<keyword evidence="13" id="KW-0003">3Fe-4S</keyword>
<gene>
    <name evidence="17" type="ORF">AVDCRST_MAG79-133</name>
</gene>
<feature type="domain" description="2Fe-2S ferredoxin-type" evidence="16">
    <location>
        <begin position="21"/>
        <end position="114"/>
    </location>
</feature>
<dbReference type="InterPro" id="IPR050573">
    <property type="entry name" value="SDH/FRD_Iron-Sulfur"/>
</dbReference>
<dbReference type="InterPro" id="IPR004489">
    <property type="entry name" value="Succ_DH/fum_Rdtase_Fe-S"/>
</dbReference>
<dbReference type="GO" id="GO:0051537">
    <property type="term" value="F:2 iron, 2 sulfur cluster binding"/>
    <property type="evidence" value="ECO:0007669"/>
    <property type="project" value="UniProtKB-KW"/>
</dbReference>
<dbReference type="InterPro" id="IPR009051">
    <property type="entry name" value="Helical_ferredxn"/>
</dbReference>
<dbReference type="Gene3D" id="1.10.1060.10">
    <property type="entry name" value="Alpha-helical ferredoxin"/>
    <property type="match status" value="1"/>
</dbReference>
<evidence type="ECO:0000256" key="2">
    <source>
        <dbReference type="ARBA" id="ARBA00001966"/>
    </source>
</evidence>
<dbReference type="InterPro" id="IPR012675">
    <property type="entry name" value="Beta-grasp_dom_sf"/>
</dbReference>
<dbReference type="InterPro" id="IPR017896">
    <property type="entry name" value="4Fe4S_Fe-S-bd"/>
</dbReference>
<dbReference type="PROSITE" id="PS00198">
    <property type="entry name" value="4FE4S_FER_1"/>
    <property type="match status" value="1"/>
</dbReference>
<evidence type="ECO:0000256" key="10">
    <source>
        <dbReference type="ARBA" id="ARBA00023002"/>
    </source>
</evidence>
<dbReference type="Pfam" id="PF13183">
    <property type="entry name" value="Fer4_8"/>
    <property type="match status" value="1"/>
</dbReference>
<dbReference type="InterPro" id="IPR006058">
    <property type="entry name" value="2Fe2S_fd_BS"/>
</dbReference>
<dbReference type="Gene3D" id="3.10.20.30">
    <property type="match status" value="1"/>
</dbReference>
<dbReference type="PANTHER" id="PTHR11921:SF29">
    <property type="entry name" value="SUCCINATE DEHYDROGENASE [UBIQUINONE] IRON-SULFUR SUBUNIT, MITOCHONDRIAL"/>
    <property type="match status" value="1"/>
</dbReference>
<evidence type="ECO:0000256" key="8">
    <source>
        <dbReference type="ARBA" id="ARBA00022714"/>
    </source>
</evidence>
<sequence length="361" mass="40170">MATIDNEHLTTLKGAYDVQLMEVSLRVQRFGGEEDSRRRYETYTVEVPTTATLLDCLDAVKDKHDGSLAYRKSCRMAVCGSCGMRLDGGAVLACKVPMRPYVDAGHVVTVAPMGNLPVVKDLVVDMQPFWHKVRAVKPWLDTSDEAPPQTEWRVAPEQQEAISKESLCIMCGCCVSECNSMEADPDFLGPAALAKAYRFVGDVRDLDTRDRLRDLNGAHGIWDCTRCYFCNQRCPKGVDPRDAIAKLGAETFREGLHDGIQTLMTDEGARHAKVFIESTYKGGYLRETELVPKTIGPLGALKEIPFALQLARAGKVPNPLMPHKAKDNAEVKRLWKLLEQQTPRHQERALRPEDVTTAKGV</sequence>
<evidence type="ECO:0000256" key="14">
    <source>
        <dbReference type="ARBA" id="ARBA00034078"/>
    </source>
</evidence>
<keyword evidence="12" id="KW-0411">Iron-sulfur</keyword>
<dbReference type="GO" id="GO:0046872">
    <property type="term" value="F:metal ion binding"/>
    <property type="evidence" value="ECO:0007669"/>
    <property type="project" value="UniProtKB-KW"/>
</dbReference>
<evidence type="ECO:0000256" key="4">
    <source>
        <dbReference type="ARBA" id="ARBA00009433"/>
    </source>
</evidence>
<dbReference type="InterPro" id="IPR017900">
    <property type="entry name" value="4Fe4S_Fe_S_CS"/>
</dbReference>
<dbReference type="GO" id="GO:0009055">
    <property type="term" value="F:electron transfer activity"/>
    <property type="evidence" value="ECO:0007669"/>
    <property type="project" value="InterPro"/>
</dbReference>
<keyword evidence="10 17" id="KW-0560">Oxidoreductase</keyword>
<feature type="region of interest" description="Disordered" evidence="15">
    <location>
        <begin position="342"/>
        <end position="361"/>
    </location>
</feature>
<accession>A0A6J4TC56</accession>
<dbReference type="SUPFAM" id="SSF46548">
    <property type="entry name" value="alpha-helical ferredoxin"/>
    <property type="match status" value="1"/>
</dbReference>
<dbReference type="GO" id="GO:0051539">
    <property type="term" value="F:4 iron, 4 sulfur cluster binding"/>
    <property type="evidence" value="ECO:0007669"/>
    <property type="project" value="UniProtKB-KW"/>
</dbReference>
<evidence type="ECO:0000259" key="16">
    <source>
        <dbReference type="PROSITE" id="PS51085"/>
    </source>
</evidence>
<comment type="similarity">
    <text evidence="4">Belongs to the succinate dehydrogenase/fumarate reductase iron-sulfur protein family.</text>
</comment>
<comment type="pathway">
    <text evidence="3">Carbohydrate metabolism; tricarboxylic acid cycle.</text>
</comment>
<keyword evidence="8" id="KW-0001">2Fe-2S</keyword>
<evidence type="ECO:0000256" key="11">
    <source>
        <dbReference type="ARBA" id="ARBA00023004"/>
    </source>
</evidence>
<dbReference type="CDD" id="cd00207">
    <property type="entry name" value="fer2"/>
    <property type="match status" value="1"/>
</dbReference>
<reference evidence="17" key="1">
    <citation type="submission" date="2020-02" db="EMBL/GenBank/DDBJ databases">
        <authorList>
            <person name="Meier V. D."/>
        </authorList>
    </citation>
    <scope>NUCLEOTIDE SEQUENCE</scope>
    <source>
        <strain evidence="17">AVDCRST_MAG79</strain>
    </source>
</reference>
<dbReference type="EC" id="1.3.5.1" evidence="5"/>
<evidence type="ECO:0000256" key="5">
    <source>
        <dbReference type="ARBA" id="ARBA00012792"/>
    </source>
</evidence>
<dbReference type="FunFam" id="1.10.1060.10:FF:000003">
    <property type="entry name" value="Succinate dehydrogenase iron-sulfur subunit"/>
    <property type="match status" value="1"/>
</dbReference>
<dbReference type="PANTHER" id="PTHR11921">
    <property type="entry name" value="SUCCINATE DEHYDROGENASE IRON-SULFUR PROTEIN"/>
    <property type="match status" value="1"/>
</dbReference>
<name>A0A6J4TC56_9ACTN</name>
<dbReference type="PROSITE" id="PS00197">
    <property type="entry name" value="2FE2S_FER_1"/>
    <property type="match status" value="1"/>
</dbReference>
<dbReference type="InterPro" id="IPR025192">
    <property type="entry name" value="Succ_DH/fum_Rdtase_N"/>
</dbReference>
<dbReference type="SUPFAM" id="SSF54292">
    <property type="entry name" value="2Fe-2S ferredoxin-like"/>
    <property type="match status" value="1"/>
</dbReference>
<comment type="cofactor">
    <cofactor evidence="2">
        <name>[4Fe-4S] cluster</name>
        <dbReference type="ChEBI" id="CHEBI:49883"/>
    </cofactor>
</comment>
<dbReference type="Pfam" id="PF13085">
    <property type="entry name" value="Fer2_3"/>
    <property type="match status" value="1"/>
</dbReference>
<keyword evidence="9" id="KW-0479">Metal-binding</keyword>
<comment type="cofactor">
    <cofactor evidence="14">
        <name>[2Fe-2S] cluster</name>
        <dbReference type="ChEBI" id="CHEBI:190135"/>
    </cofactor>
</comment>
<dbReference type="GO" id="GO:0008177">
    <property type="term" value="F:succinate dehydrogenase (quinone) activity"/>
    <property type="evidence" value="ECO:0007669"/>
    <property type="project" value="UniProtKB-EC"/>
</dbReference>
<keyword evidence="7" id="KW-0816">Tricarboxylic acid cycle</keyword>
<protein>
    <recommendedName>
        <fullName evidence="5">succinate dehydrogenase</fullName>
        <ecNumber evidence="5">1.3.5.1</ecNumber>
    </recommendedName>
</protein>
<keyword evidence="11" id="KW-0408">Iron</keyword>
<proteinExistence type="inferred from homology"/>
<evidence type="ECO:0000256" key="6">
    <source>
        <dbReference type="ARBA" id="ARBA00022485"/>
    </source>
</evidence>
<keyword evidence="6" id="KW-0004">4Fe-4S</keyword>
<dbReference type="InterPro" id="IPR001041">
    <property type="entry name" value="2Fe-2S_ferredoxin-type"/>
</dbReference>
<evidence type="ECO:0000313" key="17">
    <source>
        <dbReference type="EMBL" id="CAA9519876.1"/>
    </source>
</evidence>
<evidence type="ECO:0000256" key="12">
    <source>
        <dbReference type="ARBA" id="ARBA00023014"/>
    </source>
</evidence>
<dbReference type="GO" id="GO:0051538">
    <property type="term" value="F:3 iron, 4 sulfur cluster binding"/>
    <property type="evidence" value="ECO:0007669"/>
    <property type="project" value="UniProtKB-KW"/>
</dbReference>
<dbReference type="InterPro" id="IPR036010">
    <property type="entry name" value="2Fe-2S_ferredoxin-like_sf"/>
</dbReference>
<comment type="cofactor">
    <cofactor evidence="1">
        <name>[3Fe-4S] cluster</name>
        <dbReference type="ChEBI" id="CHEBI:21137"/>
    </cofactor>
</comment>
<evidence type="ECO:0000256" key="3">
    <source>
        <dbReference type="ARBA" id="ARBA00005163"/>
    </source>
</evidence>
<evidence type="ECO:0000256" key="13">
    <source>
        <dbReference type="ARBA" id="ARBA00023291"/>
    </source>
</evidence>